<dbReference type="PANTHER" id="PTHR33271:SF1">
    <property type="entry name" value="RMLC-LIKE JELLY ROLL PROTEIN-RELATED"/>
    <property type="match status" value="1"/>
</dbReference>
<dbReference type="Gene3D" id="2.60.120.10">
    <property type="entry name" value="Jelly Rolls"/>
    <property type="match status" value="1"/>
</dbReference>
<dbReference type="InterPro" id="IPR014710">
    <property type="entry name" value="RmlC-like_jellyroll"/>
</dbReference>
<keyword evidence="1" id="KW-0732">Signal</keyword>
<reference evidence="3" key="1">
    <citation type="submission" date="2013-07" db="EMBL/GenBank/DDBJ databases">
        <title>The genome of Eucalyptus grandis.</title>
        <authorList>
            <person name="Schmutz J."/>
            <person name="Hayes R."/>
            <person name="Myburg A."/>
            <person name="Tuskan G."/>
            <person name="Grattapaglia D."/>
            <person name="Rokhsar D.S."/>
        </authorList>
    </citation>
    <scope>NUCLEOTIDE SEQUENCE</scope>
    <source>
        <tissue evidence="3">Leaf extractions</tissue>
    </source>
</reference>
<dbReference type="InterPro" id="IPR008579">
    <property type="entry name" value="UGlyAH_Cupin_dom"/>
</dbReference>
<dbReference type="eggNOG" id="ENOG502S1FE">
    <property type="taxonomic scope" value="Eukaryota"/>
</dbReference>
<dbReference type="STRING" id="71139.A0A059BYF9"/>
<feature type="chain" id="PRO_5001568846" description="(S)-ureidoglycine aminohydrolase cupin domain-containing protein" evidence="1">
    <location>
        <begin position="30"/>
        <end position="147"/>
    </location>
</feature>
<dbReference type="InParanoid" id="A0A059BYF9"/>
<sequence length="147" mass="16242">MASYYFPSKFHPLLLLALSALLLSCLVLTVPRSKKVAMSKAAAGEEDARLVTEIHGVKIEKNPPQSKLDELGVADWPKWGCGPSKFPWTFTSTETMYLLEGKVTVYIDGHDGSFEIGGGDLVIFPKGMKIVWDVVEAVNKHYSLEKN</sequence>
<gene>
    <name evidence="3" type="ORF">EUGRSUZ_F04106</name>
</gene>
<dbReference type="SUPFAM" id="SSF51182">
    <property type="entry name" value="RmlC-like cupins"/>
    <property type="match status" value="1"/>
</dbReference>
<feature type="signal peptide" evidence="1">
    <location>
        <begin position="1"/>
        <end position="29"/>
    </location>
</feature>
<dbReference type="Gramene" id="KCW70999">
    <property type="protein sequence ID" value="KCW70999"/>
    <property type="gene ID" value="EUGRSUZ_F04106"/>
</dbReference>
<dbReference type="CDD" id="cd02227">
    <property type="entry name" value="cupin_TM1112-like"/>
    <property type="match status" value="1"/>
</dbReference>
<dbReference type="PANTHER" id="PTHR33271">
    <property type="entry name" value="OS04G0445200 PROTEIN"/>
    <property type="match status" value="1"/>
</dbReference>
<dbReference type="AlphaFoldDB" id="A0A059BYF9"/>
<protein>
    <recommendedName>
        <fullName evidence="2">(S)-ureidoglycine aminohydrolase cupin domain-containing protein</fullName>
    </recommendedName>
</protein>
<dbReference type="EMBL" id="KK198758">
    <property type="protein sequence ID" value="KCW70999.1"/>
    <property type="molecule type" value="Genomic_DNA"/>
</dbReference>
<accession>A0A059BYF9</accession>
<evidence type="ECO:0000313" key="3">
    <source>
        <dbReference type="EMBL" id="KCW70999.1"/>
    </source>
</evidence>
<evidence type="ECO:0000259" key="2">
    <source>
        <dbReference type="Pfam" id="PF05899"/>
    </source>
</evidence>
<dbReference type="OMA" id="ASWPKWE"/>
<dbReference type="InterPro" id="IPR011051">
    <property type="entry name" value="RmlC_Cupin_sf"/>
</dbReference>
<name>A0A059BYF9_EUCGR</name>
<dbReference type="OrthoDB" id="10260542at2759"/>
<dbReference type="Pfam" id="PF05899">
    <property type="entry name" value="Cupin_3"/>
    <property type="match status" value="1"/>
</dbReference>
<proteinExistence type="predicted"/>
<feature type="domain" description="(S)-ureidoglycine aminohydrolase cupin" evidence="2">
    <location>
        <begin position="69"/>
        <end position="142"/>
    </location>
</feature>
<dbReference type="KEGG" id="egr:104450755"/>
<evidence type="ECO:0000256" key="1">
    <source>
        <dbReference type="SAM" id="SignalP"/>
    </source>
</evidence>
<organism evidence="3">
    <name type="scientific">Eucalyptus grandis</name>
    <name type="common">Flooded gum</name>
    <dbReference type="NCBI Taxonomy" id="71139"/>
    <lineage>
        <taxon>Eukaryota</taxon>
        <taxon>Viridiplantae</taxon>
        <taxon>Streptophyta</taxon>
        <taxon>Embryophyta</taxon>
        <taxon>Tracheophyta</taxon>
        <taxon>Spermatophyta</taxon>
        <taxon>Magnoliopsida</taxon>
        <taxon>eudicotyledons</taxon>
        <taxon>Gunneridae</taxon>
        <taxon>Pentapetalae</taxon>
        <taxon>rosids</taxon>
        <taxon>malvids</taxon>
        <taxon>Myrtales</taxon>
        <taxon>Myrtaceae</taxon>
        <taxon>Myrtoideae</taxon>
        <taxon>Eucalypteae</taxon>
        <taxon>Eucalyptus</taxon>
    </lineage>
</organism>